<dbReference type="InterPro" id="IPR029052">
    <property type="entry name" value="Metallo-depent_PP-like"/>
</dbReference>
<dbReference type="GO" id="GO:0110154">
    <property type="term" value="P:RNA decapping"/>
    <property type="evidence" value="ECO:0007669"/>
    <property type="project" value="TreeGrafter"/>
</dbReference>
<protein>
    <submittedName>
        <fullName evidence="2">Serine/threonine protein phosphatase 1</fullName>
    </submittedName>
</protein>
<evidence type="ECO:0000259" key="1">
    <source>
        <dbReference type="PROSITE" id="PS00125"/>
    </source>
</evidence>
<name>A0A1H4R1X7_9PSED</name>
<dbReference type="InterPro" id="IPR050126">
    <property type="entry name" value="Ap4A_hydrolase"/>
</dbReference>
<dbReference type="Gene3D" id="3.60.21.10">
    <property type="match status" value="1"/>
</dbReference>
<keyword evidence="3" id="KW-1185">Reference proteome</keyword>
<reference evidence="3" key="1">
    <citation type="submission" date="2016-10" db="EMBL/GenBank/DDBJ databases">
        <authorList>
            <person name="Varghese N."/>
            <person name="Submissions S."/>
        </authorList>
    </citation>
    <scope>NUCLEOTIDE SEQUENCE [LARGE SCALE GENOMIC DNA]</scope>
    <source>
        <strain evidence="3">DSM 9751</strain>
    </source>
</reference>
<proteinExistence type="predicted"/>
<dbReference type="Pfam" id="PF00149">
    <property type="entry name" value="Metallophos"/>
    <property type="match status" value="1"/>
</dbReference>
<organism evidence="2 3">
    <name type="scientific">Pseudomonas saponiphila</name>
    <dbReference type="NCBI Taxonomy" id="556534"/>
    <lineage>
        <taxon>Bacteria</taxon>
        <taxon>Pseudomonadati</taxon>
        <taxon>Pseudomonadota</taxon>
        <taxon>Gammaproteobacteria</taxon>
        <taxon>Pseudomonadales</taxon>
        <taxon>Pseudomonadaceae</taxon>
        <taxon>Pseudomonas</taxon>
    </lineage>
</organism>
<dbReference type="PROSITE" id="PS00125">
    <property type="entry name" value="SER_THR_PHOSPHATASE"/>
    <property type="match status" value="1"/>
</dbReference>
<dbReference type="EMBL" id="FNTJ01000001">
    <property type="protein sequence ID" value="SEC25711.1"/>
    <property type="molecule type" value="Genomic_DNA"/>
</dbReference>
<dbReference type="PANTHER" id="PTHR42850:SF4">
    <property type="entry name" value="ZINC-DEPENDENT ENDOPOLYPHOSPHATASE"/>
    <property type="match status" value="1"/>
</dbReference>
<dbReference type="GO" id="GO:0008803">
    <property type="term" value="F:bis(5'-nucleosyl)-tetraphosphatase (symmetrical) activity"/>
    <property type="evidence" value="ECO:0007669"/>
    <property type="project" value="TreeGrafter"/>
</dbReference>
<dbReference type="InterPro" id="IPR006186">
    <property type="entry name" value="Ser/Thr-sp_prot-phosphatase"/>
</dbReference>
<dbReference type="GO" id="GO:0016791">
    <property type="term" value="F:phosphatase activity"/>
    <property type="evidence" value="ECO:0007669"/>
    <property type="project" value="TreeGrafter"/>
</dbReference>
<dbReference type="GO" id="GO:0005737">
    <property type="term" value="C:cytoplasm"/>
    <property type="evidence" value="ECO:0007669"/>
    <property type="project" value="TreeGrafter"/>
</dbReference>
<dbReference type="Proteomes" id="UP000198982">
    <property type="component" value="Unassembled WGS sequence"/>
</dbReference>
<dbReference type="SUPFAM" id="SSF56300">
    <property type="entry name" value="Metallo-dependent phosphatases"/>
    <property type="match status" value="1"/>
</dbReference>
<dbReference type="InterPro" id="IPR004843">
    <property type="entry name" value="Calcineurin-like_PHP"/>
</dbReference>
<accession>A0A1H4R1X7</accession>
<gene>
    <name evidence="2" type="ORF">SAMN05216178_4001</name>
</gene>
<evidence type="ECO:0000313" key="2">
    <source>
        <dbReference type="EMBL" id="SEC25711.1"/>
    </source>
</evidence>
<feature type="domain" description="Serine/threonine specific protein phosphatases" evidence="1">
    <location>
        <begin position="73"/>
        <end position="78"/>
    </location>
</feature>
<dbReference type="AlphaFoldDB" id="A0A1H4R1X7"/>
<dbReference type="PANTHER" id="PTHR42850">
    <property type="entry name" value="METALLOPHOSPHOESTERASE"/>
    <property type="match status" value="1"/>
</dbReference>
<sequence length="245" mass="27335">MSQIKRFKLNTAGRDFAVGDIHGHFTRLQSALETIEFDPAVDRLFSVGDLVDRGPESLDVDEWVLRKPWFHAVRGNHEQMTIDSHTAGRASDQCGMHFINGGQWFYGLSSVEQGCYASILQDLPLVIEVETAHGLIGIVHADVPRDSWEEMLKALAGPTAEAEHTAAMLQWSRKRITEENTGGVAGIRAVIVGHTPLRQPAILGNVYHIDTAGWMDGHFTLLNLQTLECIPPVNPKLHWDWEERA</sequence>
<evidence type="ECO:0000313" key="3">
    <source>
        <dbReference type="Proteomes" id="UP000198982"/>
    </source>
</evidence>
<dbReference type="RefSeq" id="WP_092316377.1">
    <property type="nucleotide sequence ID" value="NZ_FNTJ01000001.1"/>
</dbReference>